<organism evidence="1">
    <name type="scientific">Picea glauca</name>
    <name type="common">White spruce</name>
    <name type="synonym">Pinus glauca</name>
    <dbReference type="NCBI Taxonomy" id="3330"/>
    <lineage>
        <taxon>Eukaryota</taxon>
        <taxon>Viridiplantae</taxon>
        <taxon>Streptophyta</taxon>
        <taxon>Embryophyta</taxon>
        <taxon>Tracheophyta</taxon>
        <taxon>Spermatophyta</taxon>
        <taxon>Pinopsida</taxon>
        <taxon>Pinidae</taxon>
        <taxon>Conifers I</taxon>
        <taxon>Pinales</taxon>
        <taxon>Pinaceae</taxon>
        <taxon>Picea</taxon>
    </lineage>
</organism>
<proteinExistence type="predicted"/>
<dbReference type="EMBL" id="LKAM01000002">
    <property type="protein sequence ID" value="KUM50053.1"/>
    <property type="molecule type" value="Genomic_DNA"/>
</dbReference>
<sequence>MSPEGCTDDVVYEGVLLAGLPLAPMSSLKGSLQLDYTPRITWHTRIGKGYKFACNRFKKPPHSRPGGTRPYGRGVSCNKKHFFGETCCAAHHRAT</sequence>
<keyword evidence="1" id="KW-0496">Mitochondrion</keyword>
<gene>
    <name evidence="1" type="ORF">ABT39_MTgene3281</name>
</gene>
<dbReference type="AlphaFoldDB" id="A0A101M335"/>
<name>A0A101M335_PICGL</name>
<geneLocation type="mitochondrion" evidence="1"/>
<reference evidence="1" key="1">
    <citation type="journal article" date="2015" name="Genome Biol. Evol.">
        <title>Organellar Genomes of White Spruce (Picea glauca): Assembly and Annotation.</title>
        <authorList>
            <person name="Jackman S.D."/>
            <person name="Warren R.L."/>
            <person name="Gibb E.A."/>
            <person name="Vandervalk B.P."/>
            <person name="Mohamadi H."/>
            <person name="Chu J."/>
            <person name="Raymond A."/>
            <person name="Pleasance S."/>
            <person name="Coope R."/>
            <person name="Wildung M.R."/>
            <person name="Ritland C.E."/>
            <person name="Bousquet J."/>
            <person name="Jones S.J."/>
            <person name="Bohlmann J."/>
            <person name="Birol I."/>
        </authorList>
    </citation>
    <scope>NUCLEOTIDE SEQUENCE [LARGE SCALE GENOMIC DNA]</scope>
    <source>
        <tissue evidence="1">Flushing bud</tissue>
    </source>
</reference>
<evidence type="ECO:0000313" key="1">
    <source>
        <dbReference type="EMBL" id="KUM50053.1"/>
    </source>
</evidence>
<comment type="caution">
    <text evidence="1">The sequence shown here is derived from an EMBL/GenBank/DDBJ whole genome shotgun (WGS) entry which is preliminary data.</text>
</comment>
<protein>
    <submittedName>
        <fullName evidence="1">Uncharacterized protein</fullName>
    </submittedName>
</protein>
<accession>A0A101M335</accession>